<name>A0A2M4C7U2_9DIPT</name>
<reference evidence="2" key="1">
    <citation type="submission" date="2018-01" db="EMBL/GenBank/DDBJ databases">
        <title>An insight into the sialome of Amazonian anophelines.</title>
        <authorList>
            <person name="Ribeiro J.M."/>
            <person name="Scarpassa V."/>
            <person name="Calvo E."/>
        </authorList>
    </citation>
    <scope>NUCLEOTIDE SEQUENCE</scope>
    <source>
        <tissue evidence="2">Salivary glands</tissue>
    </source>
</reference>
<dbReference type="EMBL" id="GGFJ01012243">
    <property type="protein sequence ID" value="MBW61384.1"/>
    <property type="molecule type" value="Transcribed_RNA"/>
</dbReference>
<evidence type="ECO:0000313" key="2">
    <source>
        <dbReference type="EMBL" id="MBW61384.1"/>
    </source>
</evidence>
<accession>A0A2M4C7U2</accession>
<organism evidence="2">
    <name type="scientific">Anopheles marajoara</name>
    <dbReference type="NCBI Taxonomy" id="58244"/>
    <lineage>
        <taxon>Eukaryota</taxon>
        <taxon>Metazoa</taxon>
        <taxon>Ecdysozoa</taxon>
        <taxon>Arthropoda</taxon>
        <taxon>Hexapoda</taxon>
        <taxon>Insecta</taxon>
        <taxon>Pterygota</taxon>
        <taxon>Neoptera</taxon>
        <taxon>Endopterygota</taxon>
        <taxon>Diptera</taxon>
        <taxon>Nematocera</taxon>
        <taxon>Culicoidea</taxon>
        <taxon>Culicidae</taxon>
        <taxon>Anophelinae</taxon>
        <taxon>Anopheles</taxon>
    </lineage>
</organism>
<protein>
    <submittedName>
        <fullName evidence="2">Putative secreted protein</fullName>
    </submittedName>
</protein>
<dbReference type="AlphaFoldDB" id="A0A2M4C7U2"/>
<proteinExistence type="predicted"/>
<evidence type="ECO:0000256" key="1">
    <source>
        <dbReference type="SAM" id="SignalP"/>
    </source>
</evidence>
<feature type="signal peptide" evidence="1">
    <location>
        <begin position="1"/>
        <end position="19"/>
    </location>
</feature>
<keyword evidence="1" id="KW-0732">Signal</keyword>
<sequence length="112" mass="12871">MGAATLAVVAMAMVTAVVPRPGQKQTSRNQNRRKLSRIPKYRKHSARLLNESRRNWPKLRWTPRQTVAPVPKAIICTNGCRPFSGRLVRCTRVVYSFWIFISRPNILSNLQK</sequence>
<feature type="chain" id="PRO_5014669581" evidence="1">
    <location>
        <begin position="20"/>
        <end position="112"/>
    </location>
</feature>